<evidence type="ECO:0000313" key="1">
    <source>
        <dbReference type="EMBL" id="PIZ96410.1"/>
    </source>
</evidence>
<dbReference type="EMBL" id="PFPL01000023">
    <property type="protein sequence ID" value="PIZ96410.1"/>
    <property type="molecule type" value="Genomic_DNA"/>
</dbReference>
<proteinExistence type="predicted"/>
<organism evidence="1 2">
    <name type="scientific">Candidatus Magasanikbacteria bacterium CG_4_10_14_0_2_um_filter_33_14</name>
    <dbReference type="NCBI Taxonomy" id="1974636"/>
    <lineage>
        <taxon>Bacteria</taxon>
        <taxon>Candidatus Magasanikiibacteriota</taxon>
    </lineage>
</organism>
<gene>
    <name evidence="1" type="ORF">COX80_01480</name>
</gene>
<sequence>MSKKMVTLCFIVFVSLVVSFIITAIIVQKNKVVPCHLFSEEQCRNDNKCKVIMGPRDCGSDPSIIYPQDFVFQGCGYIGN</sequence>
<name>A0A2M7VBE0_9BACT</name>
<evidence type="ECO:0000313" key="2">
    <source>
        <dbReference type="Proteomes" id="UP000231453"/>
    </source>
</evidence>
<comment type="caution">
    <text evidence="1">The sequence shown here is derived from an EMBL/GenBank/DDBJ whole genome shotgun (WGS) entry which is preliminary data.</text>
</comment>
<reference evidence="2" key="1">
    <citation type="submission" date="2017-09" db="EMBL/GenBank/DDBJ databases">
        <title>Depth-based differentiation of microbial function through sediment-hosted aquifers and enrichment of novel symbionts in the deep terrestrial subsurface.</title>
        <authorList>
            <person name="Probst A.J."/>
            <person name="Ladd B."/>
            <person name="Jarett J.K."/>
            <person name="Geller-Mcgrath D.E."/>
            <person name="Sieber C.M.K."/>
            <person name="Emerson J.B."/>
            <person name="Anantharaman K."/>
            <person name="Thomas B.C."/>
            <person name="Malmstrom R."/>
            <person name="Stieglmeier M."/>
            <person name="Klingl A."/>
            <person name="Woyke T."/>
            <person name="Ryan C.M."/>
            <person name="Banfield J.F."/>
        </authorList>
    </citation>
    <scope>NUCLEOTIDE SEQUENCE [LARGE SCALE GENOMIC DNA]</scope>
</reference>
<dbReference type="Proteomes" id="UP000231453">
    <property type="component" value="Unassembled WGS sequence"/>
</dbReference>
<accession>A0A2M7VBE0</accession>
<protein>
    <submittedName>
        <fullName evidence="1">Uncharacterized protein</fullName>
    </submittedName>
</protein>
<dbReference type="AlphaFoldDB" id="A0A2M7VBE0"/>